<protein>
    <submittedName>
        <fullName evidence="2">Elongator complex protein 6</fullName>
    </submittedName>
</protein>
<evidence type="ECO:0000313" key="2">
    <source>
        <dbReference type="WBParaSite" id="RSKR_0000110600.1"/>
    </source>
</evidence>
<reference evidence="2" key="1">
    <citation type="submission" date="2016-11" db="UniProtKB">
        <authorList>
            <consortium name="WormBaseParasite"/>
        </authorList>
    </citation>
    <scope>IDENTIFICATION</scope>
    <source>
        <strain evidence="2">KR3021</strain>
    </source>
</reference>
<dbReference type="WBParaSite" id="RSKR_0000110600.1">
    <property type="protein sequence ID" value="RSKR_0000110600.1"/>
    <property type="gene ID" value="RSKR_0000110600"/>
</dbReference>
<evidence type="ECO:0000313" key="1">
    <source>
        <dbReference type="Proteomes" id="UP000095286"/>
    </source>
</evidence>
<dbReference type="Proteomes" id="UP000095286">
    <property type="component" value="Unplaced"/>
</dbReference>
<proteinExistence type="predicted"/>
<accession>A0AC35TJE8</accession>
<sequence length="639" mass="73441">MMESRMTHESCEVALLNACVKTISDLSILATTNVNVFQILGLKEYSFTHTYKHPKIVIFVNDKDTTIIGSIFGESFYSLKEALLLFDNLPTKDELGFILIIDIRTTETTELVSIHQIGKLLQALLNKYTQFVQMNFVHAFHVSCNEYQSSKKEGVDEWHLLLMLSNLKSQNLTIISGLHLCELLRIFPLANKLMKQFLRFLPNVNTFILEKPCHGQYIPNSDYNISSDITEENIFKCFMAISNLIREKPAAYIYFPRQDQSRIVPYDMTMLLKVLVTSGVRLGTNLEIGFELPDDIFDPCYTTLSIATYMDNSFKDKSGSATINAKLQTTGRQPQSSFRTDYKPRFFSVLKCEKVLDILRAPALTYKMLIEAINESLPYLEEKVHSDELCHIKFPLFLTIDFSNVTCLELTIDNSTEEMLNMYTMLRIKQHSKLVKFKLHFRVSSSDFETATQMVERISMLGPSSVRYLSITGLPSTSGNKYAFNLAKTYPNVKVLRIGLFKKMCKPQNNNTLIFKTTEYYEPNYFMNFKKAEAIFINCCMKNKLNLPVSVRIIEFDCCNSCSLTQFTSLDKYPCKYDIENFRVAVKIDNSANVAVDKLTIHQVNGEHKTGKGFLFLRNATDWNFYLKQDRFVNSSILI</sequence>
<name>A0AC35TJE8_9BILA</name>
<organism evidence="1 2">
    <name type="scientific">Rhabditophanes sp. KR3021</name>
    <dbReference type="NCBI Taxonomy" id="114890"/>
    <lineage>
        <taxon>Eukaryota</taxon>
        <taxon>Metazoa</taxon>
        <taxon>Ecdysozoa</taxon>
        <taxon>Nematoda</taxon>
        <taxon>Chromadorea</taxon>
        <taxon>Rhabditida</taxon>
        <taxon>Tylenchina</taxon>
        <taxon>Panagrolaimomorpha</taxon>
        <taxon>Strongyloidoidea</taxon>
        <taxon>Alloionematidae</taxon>
        <taxon>Rhabditophanes</taxon>
    </lineage>
</organism>